<feature type="region of interest" description="Disordered" evidence="1">
    <location>
        <begin position="140"/>
        <end position="164"/>
    </location>
</feature>
<evidence type="ECO:0000256" key="2">
    <source>
        <dbReference type="SAM" id="SignalP"/>
    </source>
</evidence>
<protein>
    <recommendedName>
        <fullName evidence="5">Lipoprotein</fullName>
    </recommendedName>
</protein>
<feature type="compositionally biased region" description="Gly residues" evidence="1">
    <location>
        <begin position="55"/>
        <end position="67"/>
    </location>
</feature>
<accession>A0ABP9AL08</accession>
<name>A0ABP9AL08_9ACTN</name>
<dbReference type="RefSeq" id="WP_345614324.1">
    <property type="nucleotide sequence ID" value="NZ_BAABJV010000008.1"/>
</dbReference>
<sequence length="164" mass="15861">MRTTALRTAAATAAALAALVLGGCGSGDEAADGEDKDGAPTTPAATASPDPTGVQDGGADGAAGGIEGTWAGLTDAKPVVLSLTRGKAALLAEGRACTGDVTGSGPWKLALTCSDGSTDRTSGTIRPGEGTTLVVAWDGGTEDTLRRSEGGSLPEGLPTALPTP</sequence>
<evidence type="ECO:0000313" key="3">
    <source>
        <dbReference type="EMBL" id="GAA4781821.1"/>
    </source>
</evidence>
<proteinExistence type="predicted"/>
<dbReference type="PROSITE" id="PS51257">
    <property type="entry name" value="PROKAR_LIPOPROTEIN"/>
    <property type="match status" value="1"/>
</dbReference>
<evidence type="ECO:0000256" key="1">
    <source>
        <dbReference type="SAM" id="MobiDB-lite"/>
    </source>
</evidence>
<comment type="caution">
    <text evidence="3">The sequence shown here is derived from an EMBL/GenBank/DDBJ whole genome shotgun (WGS) entry which is preliminary data.</text>
</comment>
<dbReference type="EMBL" id="BAABJV010000008">
    <property type="protein sequence ID" value="GAA4781821.1"/>
    <property type="molecule type" value="Genomic_DNA"/>
</dbReference>
<keyword evidence="2" id="KW-0732">Signal</keyword>
<keyword evidence="4" id="KW-1185">Reference proteome</keyword>
<evidence type="ECO:0000313" key="4">
    <source>
        <dbReference type="Proteomes" id="UP001501147"/>
    </source>
</evidence>
<evidence type="ECO:0008006" key="5">
    <source>
        <dbReference type="Google" id="ProtNLM"/>
    </source>
</evidence>
<feature type="chain" id="PRO_5047202443" description="Lipoprotein" evidence="2">
    <location>
        <begin position="31"/>
        <end position="164"/>
    </location>
</feature>
<feature type="signal peptide" evidence="2">
    <location>
        <begin position="1"/>
        <end position="30"/>
    </location>
</feature>
<dbReference type="Proteomes" id="UP001501147">
    <property type="component" value="Unassembled WGS sequence"/>
</dbReference>
<feature type="compositionally biased region" description="Low complexity" evidence="1">
    <location>
        <begin position="39"/>
        <end position="52"/>
    </location>
</feature>
<gene>
    <name evidence="3" type="ORF">GCM10023329_34330</name>
</gene>
<reference evidence="4" key="1">
    <citation type="journal article" date="2019" name="Int. J. Syst. Evol. Microbiol.">
        <title>The Global Catalogue of Microorganisms (GCM) 10K type strain sequencing project: providing services to taxonomists for standard genome sequencing and annotation.</title>
        <authorList>
            <consortium name="The Broad Institute Genomics Platform"/>
            <consortium name="The Broad Institute Genome Sequencing Center for Infectious Disease"/>
            <person name="Wu L."/>
            <person name="Ma J."/>
        </authorList>
    </citation>
    <scope>NUCLEOTIDE SEQUENCE [LARGE SCALE GENOMIC DNA]</scope>
    <source>
        <strain evidence="4">JCM 18324</strain>
    </source>
</reference>
<feature type="region of interest" description="Disordered" evidence="1">
    <location>
        <begin position="27"/>
        <end position="67"/>
    </location>
</feature>
<organism evidence="3 4">
    <name type="scientific">Streptomyces sanyensis</name>
    <dbReference type="NCBI Taxonomy" id="568869"/>
    <lineage>
        <taxon>Bacteria</taxon>
        <taxon>Bacillati</taxon>
        <taxon>Actinomycetota</taxon>
        <taxon>Actinomycetes</taxon>
        <taxon>Kitasatosporales</taxon>
        <taxon>Streptomycetaceae</taxon>
        <taxon>Streptomyces</taxon>
    </lineage>
</organism>